<evidence type="ECO:0000313" key="8">
    <source>
        <dbReference type="EMBL" id="KAG8459954.1"/>
    </source>
</evidence>
<keyword evidence="2 4" id="KW-0103">Bromodomain</keyword>
<dbReference type="InterPro" id="IPR027353">
    <property type="entry name" value="NET_dom"/>
</dbReference>
<dbReference type="OrthoDB" id="21449at2759"/>
<dbReference type="Gene3D" id="1.20.1270.220">
    <property type="match status" value="1"/>
</dbReference>
<accession>A0A7R9UJQ2</accession>
<dbReference type="InterPro" id="IPR018359">
    <property type="entry name" value="Bromodomain_CS"/>
</dbReference>
<dbReference type="Proteomes" id="UP000751190">
    <property type="component" value="Unassembled WGS sequence"/>
</dbReference>
<keyword evidence="3" id="KW-0804">Transcription</keyword>
<dbReference type="OMA" id="TELTFEM"/>
<dbReference type="PRINTS" id="PR00503">
    <property type="entry name" value="BROMODOMAIN"/>
</dbReference>
<dbReference type="Gene3D" id="1.20.920.10">
    <property type="entry name" value="Bromodomain-like"/>
    <property type="match status" value="2"/>
</dbReference>
<reference evidence="7" key="1">
    <citation type="submission" date="2021-01" db="EMBL/GenBank/DDBJ databases">
        <authorList>
            <person name="Corre E."/>
            <person name="Pelletier E."/>
            <person name="Niang G."/>
            <person name="Scheremetjew M."/>
            <person name="Finn R."/>
            <person name="Kale V."/>
            <person name="Holt S."/>
            <person name="Cochrane G."/>
            <person name="Meng A."/>
            <person name="Brown T."/>
            <person name="Cohen L."/>
        </authorList>
    </citation>
    <scope>NUCLEOTIDE SEQUENCE</scope>
    <source>
        <strain evidence="7">RCC1537</strain>
    </source>
</reference>
<dbReference type="Pfam" id="PF00439">
    <property type="entry name" value="Bromodomain"/>
    <property type="match status" value="2"/>
</dbReference>
<dbReference type="PROSITE" id="PS50014">
    <property type="entry name" value="BROMODOMAIN_2"/>
    <property type="match status" value="2"/>
</dbReference>
<dbReference type="EMBL" id="HBEB01003500">
    <property type="protein sequence ID" value="CAD8267953.1"/>
    <property type="molecule type" value="Transcribed_RNA"/>
</dbReference>
<organism evidence="7">
    <name type="scientific">Diacronema lutheri</name>
    <name type="common">Unicellular marine alga</name>
    <name type="synonym">Monochrysis lutheri</name>
    <dbReference type="NCBI Taxonomy" id="2081491"/>
    <lineage>
        <taxon>Eukaryota</taxon>
        <taxon>Haptista</taxon>
        <taxon>Haptophyta</taxon>
        <taxon>Pavlovophyceae</taxon>
        <taxon>Pavlovales</taxon>
        <taxon>Pavlovaceae</taxon>
        <taxon>Diacronema</taxon>
    </lineage>
</organism>
<dbReference type="SUPFAM" id="SSF47370">
    <property type="entry name" value="Bromodomain"/>
    <property type="match status" value="2"/>
</dbReference>
<dbReference type="SMART" id="SM00297">
    <property type="entry name" value="BROMO"/>
    <property type="match status" value="2"/>
</dbReference>
<keyword evidence="1" id="KW-0805">Transcription regulation</keyword>
<evidence type="ECO:0000256" key="4">
    <source>
        <dbReference type="PROSITE-ProRule" id="PRU00035"/>
    </source>
</evidence>
<dbReference type="InterPro" id="IPR038336">
    <property type="entry name" value="NET_sf"/>
</dbReference>
<sequence length="328" mass="36652">MDDKPSKKAKIDATSSVDPARLVKQCMGVMGELMAIDISEPFNVKVDWKGLGLNDYPKVVKHPMDLGTVKEKLRTGKYATTTEFAADVRLVWKNAKLYNQEGSDIYDAAASLERDFEALFAPVPRGPLRTNDSLAKAKDIVKQIRKLPNADAFNEPVDWEGLKLDDYLDVIKEPMDLGTILRRLDGGSHYSSVDAVYNDLELVWRNAMMYNMEGSAVHEAARKLKTLAEKRFSDLLRESGEGGALDASRPKEITFEMKLALVESANELTSKELYGVVYIVTQNSPTAIASTGEEEVEIDVDTLDHDAFVLVDRYIKDCLAKRKLKKRA</sequence>
<evidence type="ECO:0000259" key="5">
    <source>
        <dbReference type="PROSITE" id="PS50014"/>
    </source>
</evidence>
<evidence type="ECO:0000256" key="3">
    <source>
        <dbReference type="ARBA" id="ARBA00023163"/>
    </source>
</evidence>
<evidence type="ECO:0000259" key="6">
    <source>
        <dbReference type="PROSITE" id="PS51525"/>
    </source>
</evidence>
<dbReference type="PROSITE" id="PS51525">
    <property type="entry name" value="NET"/>
    <property type="match status" value="1"/>
</dbReference>
<feature type="domain" description="NET" evidence="6">
    <location>
        <begin position="243"/>
        <end position="326"/>
    </location>
</feature>
<gene>
    <name evidence="8" type="ORF">KFE25_011003</name>
    <name evidence="7" type="ORF">PLUT1463_LOCUS2267</name>
</gene>
<dbReference type="AlphaFoldDB" id="A0A7R9UJQ2"/>
<dbReference type="InterPro" id="IPR001487">
    <property type="entry name" value="Bromodomain"/>
</dbReference>
<dbReference type="CDD" id="cd04369">
    <property type="entry name" value="Bromodomain"/>
    <property type="match status" value="1"/>
</dbReference>
<evidence type="ECO:0000313" key="7">
    <source>
        <dbReference type="EMBL" id="CAD8267953.1"/>
    </source>
</evidence>
<evidence type="ECO:0000256" key="2">
    <source>
        <dbReference type="ARBA" id="ARBA00023117"/>
    </source>
</evidence>
<feature type="domain" description="Bromo" evidence="5">
    <location>
        <begin position="34"/>
        <end position="106"/>
    </location>
</feature>
<reference evidence="8" key="2">
    <citation type="submission" date="2021-05" db="EMBL/GenBank/DDBJ databases">
        <title>The genome of the haptophyte Pavlova lutheri (Diacronema luteri, Pavlovales) - a model for lipid biosynthesis in eukaryotic algae.</title>
        <authorList>
            <person name="Hulatt C.J."/>
            <person name="Posewitz M.C."/>
        </authorList>
    </citation>
    <scope>NUCLEOTIDE SEQUENCE</scope>
    <source>
        <strain evidence="8">NIVA-4/92</strain>
    </source>
</reference>
<dbReference type="InterPro" id="IPR036427">
    <property type="entry name" value="Bromodomain-like_sf"/>
</dbReference>
<evidence type="ECO:0000256" key="1">
    <source>
        <dbReference type="ARBA" id="ARBA00023015"/>
    </source>
</evidence>
<evidence type="ECO:0000313" key="9">
    <source>
        <dbReference type="Proteomes" id="UP000751190"/>
    </source>
</evidence>
<dbReference type="PANTHER" id="PTHR45926">
    <property type="entry name" value="OSJNBA0053K19.4 PROTEIN"/>
    <property type="match status" value="1"/>
</dbReference>
<name>A0A7R9UJQ2_DIALT</name>
<proteinExistence type="predicted"/>
<dbReference type="PROSITE" id="PS00633">
    <property type="entry name" value="BROMODOMAIN_1"/>
    <property type="match status" value="1"/>
</dbReference>
<dbReference type="EMBL" id="JAGTXO010000036">
    <property type="protein sequence ID" value="KAG8459954.1"/>
    <property type="molecule type" value="Genomic_DNA"/>
</dbReference>
<protein>
    <submittedName>
        <fullName evidence="7">Uncharacterized protein</fullName>
    </submittedName>
</protein>
<dbReference type="Pfam" id="PF17035">
    <property type="entry name" value="BET"/>
    <property type="match status" value="1"/>
</dbReference>
<keyword evidence="9" id="KW-1185">Reference proteome</keyword>
<feature type="domain" description="Bromo" evidence="5">
    <location>
        <begin position="145"/>
        <end position="218"/>
    </location>
</feature>